<dbReference type="SUPFAM" id="SSF47769">
    <property type="entry name" value="SAM/Pointed domain"/>
    <property type="match status" value="1"/>
</dbReference>
<dbReference type="EMBL" id="KV784355">
    <property type="protein sequence ID" value="OEU19591.1"/>
    <property type="molecule type" value="Genomic_DNA"/>
</dbReference>
<dbReference type="KEGG" id="fcy:FRACYDRAFT_235650"/>
<gene>
    <name evidence="2" type="ORF">FRACYDRAFT_235650</name>
</gene>
<evidence type="ECO:0000259" key="1">
    <source>
        <dbReference type="PROSITE" id="PS50105"/>
    </source>
</evidence>
<sequence length="228" mass="26337">MTESNLIDKQFELWSSQEVASYLQSKGDIPNNYGELFQSHKIDGSIAYRLTDADLKDMGIITIGDRHRILKVLENLKKAKEQKDRETILWTGQEVLYWSCHDKCCTTCCGLCKDDPELYTLRNNYLEIKRPDYNRCGSFKCCFGHSYEIDNIDLSNVEDVDIVGIAPPCIQQCCCNAKTQEHIRIKTRVDSRSGRNNSKILKLNKPEGENVSRKIKNQVEIMQMMERN</sequence>
<evidence type="ECO:0000313" key="3">
    <source>
        <dbReference type="Proteomes" id="UP000095751"/>
    </source>
</evidence>
<dbReference type="Pfam" id="PF07647">
    <property type="entry name" value="SAM_2"/>
    <property type="match status" value="1"/>
</dbReference>
<keyword evidence="3" id="KW-1185">Reference proteome</keyword>
<dbReference type="InterPro" id="IPR013761">
    <property type="entry name" value="SAM/pointed_sf"/>
</dbReference>
<dbReference type="Gene3D" id="1.10.150.50">
    <property type="entry name" value="Transcription Factor, Ets-1"/>
    <property type="match status" value="1"/>
</dbReference>
<dbReference type="SMART" id="SM00454">
    <property type="entry name" value="SAM"/>
    <property type="match status" value="1"/>
</dbReference>
<dbReference type="PROSITE" id="PS50105">
    <property type="entry name" value="SAM_DOMAIN"/>
    <property type="match status" value="1"/>
</dbReference>
<reference evidence="2 3" key="1">
    <citation type="submission" date="2016-09" db="EMBL/GenBank/DDBJ databases">
        <title>Extensive genetic diversity and differential bi-allelic expression allows diatom success in the polar Southern Ocean.</title>
        <authorList>
            <consortium name="DOE Joint Genome Institute"/>
            <person name="Mock T."/>
            <person name="Otillar R.P."/>
            <person name="Strauss J."/>
            <person name="Dupont C."/>
            <person name="Frickenhaus S."/>
            <person name="Maumus F."/>
            <person name="Mcmullan M."/>
            <person name="Sanges R."/>
            <person name="Schmutz J."/>
            <person name="Toseland A."/>
            <person name="Valas R."/>
            <person name="Veluchamy A."/>
            <person name="Ward B.J."/>
            <person name="Allen A."/>
            <person name="Barry K."/>
            <person name="Falciatore A."/>
            <person name="Ferrante M."/>
            <person name="Fortunato A.E."/>
            <person name="Gloeckner G."/>
            <person name="Gruber A."/>
            <person name="Hipkin R."/>
            <person name="Janech M."/>
            <person name="Kroth P."/>
            <person name="Leese F."/>
            <person name="Lindquist E."/>
            <person name="Lyon B.R."/>
            <person name="Martin J."/>
            <person name="Mayer C."/>
            <person name="Parker M."/>
            <person name="Quesneville H."/>
            <person name="Raymond J."/>
            <person name="Uhlig C."/>
            <person name="Valentin K.U."/>
            <person name="Worden A.Z."/>
            <person name="Armbrust E.V."/>
            <person name="Bowler C."/>
            <person name="Green B."/>
            <person name="Moulton V."/>
            <person name="Van Oosterhout C."/>
            <person name="Grigoriev I."/>
        </authorList>
    </citation>
    <scope>NUCLEOTIDE SEQUENCE [LARGE SCALE GENOMIC DNA]</scope>
    <source>
        <strain evidence="2 3">CCMP1102</strain>
    </source>
</reference>
<protein>
    <recommendedName>
        <fullName evidence="1">SAM domain-containing protein</fullName>
    </recommendedName>
</protein>
<evidence type="ECO:0000313" key="2">
    <source>
        <dbReference type="EMBL" id="OEU19591.1"/>
    </source>
</evidence>
<dbReference type="OrthoDB" id="2139176at2759"/>
<accession>A0A1E7FN49</accession>
<dbReference type="Proteomes" id="UP000095751">
    <property type="component" value="Unassembled WGS sequence"/>
</dbReference>
<organism evidence="2 3">
    <name type="scientific">Fragilariopsis cylindrus CCMP1102</name>
    <dbReference type="NCBI Taxonomy" id="635003"/>
    <lineage>
        <taxon>Eukaryota</taxon>
        <taxon>Sar</taxon>
        <taxon>Stramenopiles</taxon>
        <taxon>Ochrophyta</taxon>
        <taxon>Bacillariophyta</taxon>
        <taxon>Bacillariophyceae</taxon>
        <taxon>Bacillariophycidae</taxon>
        <taxon>Bacillariales</taxon>
        <taxon>Bacillariaceae</taxon>
        <taxon>Fragilariopsis</taxon>
    </lineage>
</organism>
<dbReference type="AlphaFoldDB" id="A0A1E7FN49"/>
<dbReference type="InterPro" id="IPR001660">
    <property type="entry name" value="SAM"/>
</dbReference>
<dbReference type="InParanoid" id="A0A1E7FN49"/>
<proteinExistence type="predicted"/>
<feature type="domain" description="SAM" evidence="1">
    <location>
        <begin position="14"/>
        <end position="79"/>
    </location>
</feature>
<name>A0A1E7FN49_9STRA</name>